<accession>A0A375FWI5</accession>
<reference evidence="4 8" key="3">
    <citation type="submission" date="2021-02" db="EMBL/GenBank/DDBJ databases">
        <title>Complete Genome Sequence of Cupriavidus oxalaticus Strain Ox1, a Soil Oxalate-Degrading Species.</title>
        <authorList>
            <person name="Palmieri F."/>
            <person name="Udriet P."/>
            <person name="Deuasquier M."/>
            <person name="Beaudoing E."/>
            <person name="Johnson S.L."/>
            <person name="Davenport K.W."/>
            <person name="Chain P.S."/>
            <person name="Bindschedler S."/>
            <person name="Junier P."/>
        </authorList>
    </citation>
    <scope>NUCLEOTIDE SEQUENCE [LARGE SCALE GENOMIC DNA]</scope>
    <source>
        <strain evidence="4 8">Ox1</strain>
    </source>
</reference>
<evidence type="ECO:0000313" key="3">
    <source>
        <dbReference type="EMBL" id="QEZ46838.1"/>
    </source>
</evidence>
<keyword evidence="2" id="KW-1133">Transmembrane helix</keyword>
<feature type="transmembrane region" description="Helical" evidence="2">
    <location>
        <begin position="37"/>
        <end position="55"/>
    </location>
</feature>
<evidence type="ECO:0000313" key="8">
    <source>
        <dbReference type="Proteomes" id="UP000623307"/>
    </source>
</evidence>
<evidence type="ECO:0000256" key="2">
    <source>
        <dbReference type="SAM" id="Phobius"/>
    </source>
</evidence>
<dbReference type="RefSeq" id="WP_063237883.1">
    <property type="nucleotide sequence ID" value="NZ_CP032519.1"/>
</dbReference>
<evidence type="ECO:0000313" key="6">
    <source>
        <dbReference type="Proteomes" id="UP000256862"/>
    </source>
</evidence>
<reference evidence="5 6" key="1">
    <citation type="submission" date="2018-01" db="EMBL/GenBank/DDBJ databases">
        <authorList>
            <person name="Clerissi C."/>
        </authorList>
    </citation>
    <scope>NUCLEOTIDE SEQUENCE [LARGE SCALE GENOMIC DNA]</scope>
    <source>
        <strain evidence="5">Cupriavidus oxalaticus LMG 2235</strain>
    </source>
</reference>
<name>A0A375FWI5_9BURK</name>
<dbReference type="Proteomes" id="UP000325743">
    <property type="component" value="Chromosome 2"/>
</dbReference>
<sequence>MPDEPENTPAGQDVPHHQQTEDYGGGHIQARHGRINAWLLVVYLVLFVWALYYGYTYWGGLGPGLDLTR</sequence>
<evidence type="ECO:0000313" key="5">
    <source>
        <dbReference type="EMBL" id="SPC12733.1"/>
    </source>
</evidence>
<keyword evidence="2" id="KW-0812">Transmembrane</keyword>
<reference evidence="3 7" key="2">
    <citation type="submission" date="2018-09" db="EMBL/GenBank/DDBJ databases">
        <title>Complete genome sequence of Cupriavidus oxalaticus T2, a bacterium capable of phenol tolerance and degradation.</title>
        <authorList>
            <person name="Yan J."/>
        </authorList>
    </citation>
    <scope>NUCLEOTIDE SEQUENCE [LARGE SCALE GENOMIC DNA]</scope>
    <source>
        <strain evidence="3 7">T2</strain>
    </source>
</reference>
<dbReference type="EMBL" id="CP069812">
    <property type="protein sequence ID" value="QRQ92818.1"/>
    <property type="molecule type" value="Genomic_DNA"/>
</dbReference>
<dbReference type="EMBL" id="CP032519">
    <property type="protein sequence ID" value="QEZ46838.1"/>
    <property type="molecule type" value="Genomic_DNA"/>
</dbReference>
<evidence type="ECO:0000313" key="7">
    <source>
        <dbReference type="Proteomes" id="UP000325743"/>
    </source>
</evidence>
<dbReference type="AlphaFoldDB" id="A0A375FWI5"/>
<organism evidence="3 7">
    <name type="scientific">Cupriavidus oxalaticus</name>
    <dbReference type="NCBI Taxonomy" id="96344"/>
    <lineage>
        <taxon>Bacteria</taxon>
        <taxon>Pseudomonadati</taxon>
        <taxon>Pseudomonadota</taxon>
        <taxon>Betaproteobacteria</taxon>
        <taxon>Burkholderiales</taxon>
        <taxon>Burkholderiaceae</taxon>
        <taxon>Cupriavidus</taxon>
    </lineage>
</organism>
<dbReference type="Proteomes" id="UP000256862">
    <property type="component" value="Chromosome CO2235"/>
</dbReference>
<protein>
    <submittedName>
        <fullName evidence="3">Uncharacterized protein</fullName>
    </submittedName>
</protein>
<evidence type="ECO:0000313" key="4">
    <source>
        <dbReference type="EMBL" id="QRQ92818.1"/>
    </source>
</evidence>
<dbReference type="OrthoDB" id="8970655at2"/>
<keyword evidence="8" id="KW-1185">Reference proteome</keyword>
<keyword evidence="2" id="KW-0472">Membrane</keyword>
<proteinExistence type="predicted"/>
<evidence type="ECO:0000256" key="1">
    <source>
        <dbReference type="SAM" id="MobiDB-lite"/>
    </source>
</evidence>
<dbReference type="Proteomes" id="UP000623307">
    <property type="component" value="Chromosome 2"/>
</dbReference>
<gene>
    <name evidence="5" type="ORF">CO2235_150388</name>
    <name evidence="3" type="ORF">D2917_21825</name>
    <name evidence="4" type="ORF">JTE92_22065</name>
</gene>
<feature type="region of interest" description="Disordered" evidence="1">
    <location>
        <begin position="1"/>
        <end position="25"/>
    </location>
</feature>
<dbReference type="GeneID" id="303492244"/>
<dbReference type="EMBL" id="OGUS01000115">
    <property type="protein sequence ID" value="SPC12733.1"/>
    <property type="molecule type" value="Genomic_DNA"/>
</dbReference>